<feature type="region of interest" description="Disordered" evidence="5">
    <location>
        <begin position="1"/>
        <end position="33"/>
    </location>
</feature>
<dbReference type="CDD" id="cd06174">
    <property type="entry name" value="MFS"/>
    <property type="match status" value="1"/>
</dbReference>
<feature type="transmembrane region" description="Helical" evidence="6">
    <location>
        <begin position="196"/>
        <end position="217"/>
    </location>
</feature>
<organism evidence="8">
    <name type="scientific">Streptomyces sp. NBC_00148</name>
    <dbReference type="NCBI Taxonomy" id="2903626"/>
    <lineage>
        <taxon>Bacteria</taxon>
        <taxon>Bacillati</taxon>
        <taxon>Actinomycetota</taxon>
        <taxon>Actinomycetes</taxon>
        <taxon>Kitasatosporales</taxon>
        <taxon>Streptomycetaceae</taxon>
        <taxon>Streptomyces</taxon>
    </lineage>
</organism>
<evidence type="ECO:0000256" key="1">
    <source>
        <dbReference type="ARBA" id="ARBA00004651"/>
    </source>
</evidence>
<feature type="domain" description="Major facilitator superfamily (MFS) profile" evidence="7">
    <location>
        <begin position="249"/>
        <end position="434"/>
    </location>
</feature>
<dbReference type="GO" id="GO:0005886">
    <property type="term" value="C:plasma membrane"/>
    <property type="evidence" value="ECO:0007669"/>
    <property type="project" value="UniProtKB-SubCell"/>
</dbReference>
<name>A0AAU1M2Z7_9ACTN</name>
<feature type="transmembrane region" description="Helical" evidence="6">
    <location>
        <begin position="250"/>
        <end position="270"/>
    </location>
</feature>
<comment type="subcellular location">
    <subcellularLocation>
        <location evidence="1">Cell membrane</location>
        <topology evidence="1">Multi-pass membrane protein</topology>
    </subcellularLocation>
</comment>
<dbReference type="InterPro" id="IPR005829">
    <property type="entry name" value="Sugar_transporter_CS"/>
</dbReference>
<keyword evidence="4 6" id="KW-0472">Membrane</keyword>
<evidence type="ECO:0000256" key="5">
    <source>
        <dbReference type="SAM" id="MobiDB-lite"/>
    </source>
</evidence>
<dbReference type="Gene3D" id="1.20.1250.20">
    <property type="entry name" value="MFS general substrate transporter like domains"/>
    <property type="match status" value="2"/>
</dbReference>
<evidence type="ECO:0000259" key="7">
    <source>
        <dbReference type="PROSITE" id="PS50850"/>
    </source>
</evidence>
<feature type="transmembrane region" description="Helical" evidence="6">
    <location>
        <begin position="321"/>
        <end position="339"/>
    </location>
</feature>
<dbReference type="AlphaFoldDB" id="A0AAU1M2Z7"/>
<dbReference type="PANTHER" id="PTHR23528:SF1">
    <property type="entry name" value="MAJOR FACILITATOR SUPERFAMILY (MFS) PROFILE DOMAIN-CONTAINING PROTEIN"/>
    <property type="match status" value="1"/>
</dbReference>
<dbReference type="GO" id="GO:0022857">
    <property type="term" value="F:transmembrane transporter activity"/>
    <property type="evidence" value="ECO:0007669"/>
    <property type="project" value="InterPro"/>
</dbReference>
<feature type="transmembrane region" description="Helical" evidence="6">
    <location>
        <begin position="345"/>
        <end position="362"/>
    </location>
</feature>
<evidence type="ECO:0000256" key="2">
    <source>
        <dbReference type="ARBA" id="ARBA00022692"/>
    </source>
</evidence>
<dbReference type="PANTHER" id="PTHR23528">
    <property type="match status" value="1"/>
</dbReference>
<dbReference type="InterPro" id="IPR036259">
    <property type="entry name" value="MFS_trans_sf"/>
</dbReference>
<feature type="transmembrane region" description="Helical" evidence="6">
    <location>
        <begin position="169"/>
        <end position="190"/>
    </location>
</feature>
<dbReference type="InterPro" id="IPR020846">
    <property type="entry name" value="MFS_dom"/>
</dbReference>
<feature type="transmembrane region" description="Helical" evidence="6">
    <location>
        <begin position="76"/>
        <end position="98"/>
    </location>
</feature>
<evidence type="ECO:0000256" key="6">
    <source>
        <dbReference type="SAM" id="Phobius"/>
    </source>
</evidence>
<protein>
    <submittedName>
        <fullName evidence="8">MFS transporter</fullName>
    </submittedName>
</protein>
<accession>A0AAU1M2Z7</accession>
<keyword evidence="2 6" id="KW-0812">Transmembrane</keyword>
<dbReference type="SUPFAM" id="SSF103473">
    <property type="entry name" value="MFS general substrate transporter"/>
    <property type="match status" value="1"/>
</dbReference>
<gene>
    <name evidence="8" type="ORF">OG222_33820</name>
</gene>
<feature type="transmembrane region" description="Helical" evidence="6">
    <location>
        <begin position="383"/>
        <end position="406"/>
    </location>
</feature>
<dbReference type="EMBL" id="CP108169">
    <property type="protein sequence ID" value="WTQ77820.1"/>
    <property type="molecule type" value="Genomic_DNA"/>
</dbReference>
<evidence type="ECO:0000256" key="3">
    <source>
        <dbReference type="ARBA" id="ARBA00022989"/>
    </source>
</evidence>
<sequence length="434" mass="45095">MTDNEVTVITSRSGHRAGSGTAPVDESGTGRPSGERRLLGGLMANSVALYAVYGAVPAVLLADLVGEVDPDNKSTALGVISAIGAIAALLANPIAGALSDRTRSRFGRRAPWMAGGALLGGLSLIAVGSGNNLLWIAVAWTLAQIFFNGLQAPLTAVVPDRTPVHRRGVFSSAAGLAQMIGATAGTALAASFADALGLGFAVFGLLVIAGTAVFLLLNREPSTAEAPVTQFRVKTFLAGFWVSPRRHPDFAWAFLGRFLMILGYYSVSSYQLYILEDYIGLSHDRAHDLLPLLSVAMLPGMIIMIVVMGPLSDRIGRRKPFIIAASLGMALALVVPFAVRSQGAMFAFAVIAGLSFGTYMAVDTALMTQVLPNQGDAAKDMGVLNIANSAPQALAPALSAAVIGLLGGYRPLFAVAIVLVVAAALSVRPIRSVR</sequence>
<dbReference type="PROSITE" id="PS00216">
    <property type="entry name" value="SUGAR_TRANSPORT_1"/>
    <property type="match status" value="1"/>
</dbReference>
<feature type="transmembrane region" description="Helical" evidence="6">
    <location>
        <begin position="412"/>
        <end position="430"/>
    </location>
</feature>
<keyword evidence="3 6" id="KW-1133">Transmembrane helix</keyword>
<feature type="compositionally biased region" description="Polar residues" evidence="5">
    <location>
        <begin position="1"/>
        <end position="12"/>
    </location>
</feature>
<proteinExistence type="predicted"/>
<feature type="transmembrane region" description="Helical" evidence="6">
    <location>
        <begin position="110"/>
        <end position="127"/>
    </location>
</feature>
<evidence type="ECO:0000256" key="4">
    <source>
        <dbReference type="ARBA" id="ARBA00023136"/>
    </source>
</evidence>
<feature type="transmembrane region" description="Helical" evidence="6">
    <location>
        <begin position="290"/>
        <end position="309"/>
    </location>
</feature>
<reference evidence="8" key="1">
    <citation type="submission" date="2022-10" db="EMBL/GenBank/DDBJ databases">
        <title>The complete genomes of actinobacterial strains from the NBC collection.</title>
        <authorList>
            <person name="Joergensen T.S."/>
            <person name="Alvarez Arevalo M."/>
            <person name="Sterndorff E.B."/>
            <person name="Faurdal D."/>
            <person name="Vuksanovic O."/>
            <person name="Mourched A.-S."/>
            <person name="Charusanti P."/>
            <person name="Shaw S."/>
            <person name="Blin K."/>
            <person name="Weber T."/>
        </authorList>
    </citation>
    <scope>NUCLEOTIDE SEQUENCE</scope>
    <source>
        <strain evidence="8">NBC_00148</strain>
    </source>
</reference>
<dbReference type="InterPro" id="IPR011701">
    <property type="entry name" value="MFS"/>
</dbReference>
<feature type="transmembrane region" description="Helical" evidence="6">
    <location>
        <begin position="38"/>
        <end position="56"/>
    </location>
</feature>
<feature type="transmembrane region" description="Helical" evidence="6">
    <location>
        <begin position="133"/>
        <end position="157"/>
    </location>
</feature>
<dbReference type="PROSITE" id="PS50850">
    <property type="entry name" value="MFS"/>
    <property type="match status" value="1"/>
</dbReference>
<dbReference type="Pfam" id="PF07690">
    <property type="entry name" value="MFS_1"/>
    <property type="match status" value="1"/>
</dbReference>
<evidence type="ECO:0000313" key="8">
    <source>
        <dbReference type="EMBL" id="WTQ77820.1"/>
    </source>
</evidence>